<evidence type="ECO:0000259" key="4">
    <source>
        <dbReference type="PROSITE" id="PS52004"/>
    </source>
</evidence>
<feature type="domain" description="Ketosynthase family 3 (KS3)" evidence="4">
    <location>
        <begin position="3"/>
        <end position="463"/>
    </location>
</feature>
<keyword evidence="3" id="KW-0472">Membrane</keyword>
<dbReference type="PROSITE" id="PS52004">
    <property type="entry name" value="KS3_2"/>
    <property type="match status" value="1"/>
</dbReference>
<name>A0ABX0BUA9_9PSEU</name>
<dbReference type="InterPro" id="IPR014030">
    <property type="entry name" value="Ketoacyl_synth_N"/>
</dbReference>
<protein>
    <submittedName>
        <fullName evidence="5">Type I polyketide synthase</fullName>
    </submittedName>
</protein>
<dbReference type="Pfam" id="PF00698">
    <property type="entry name" value="Acyl_transf_1"/>
    <property type="match status" value="1"/>
</dbReference>
<dbReference type="InterPro" id="IPR020841">
    <property type="entry name" value="PKS_Beta-ketoAc_synthase_dom"/>
</dbReference>
<sequence length="889" mass="93320">MSVERISIVGIGLKYPDADSPEELWENVLAGRRAFRRLPDERMNREDYYSPDPKAPDRFYAQKAAVLRGYEFDRVKHKVAGSTFRATDTTHWLALEVAAAALADAGFADGEGAPKASTGVVVGNSLTGEFTRANIMRLRWPYVRRTVAAALARREWGDRETAEFLRELEIQYKEPFPEINEDSLAGGLANTIAGRVCNFFDFGGGGFTVDGACSSSLLSVATAANALVQGDLDLAVAGGVDLSIDPFEVIGFAKTGALAERDMKVYDADSNGFWPGEGSGMLVLMRESDAIGQGRRIYASIGGWGVSSDGKGGITRPEAGGHRLALERAYRRAGYGVETVSYFEGHGTGTALGDATEIEALSAARREADPLAAPAALSTVKGNIGHTKAAAGVAGLIKATLAVHHQIIPPGTAHHEPHESLTGASARMFVPREATLWPPDQPVRAGVSAMGFGGVNTHVTVTEAPAAGRRREVDDRSRALVAGRQDAELLLFDADDLAALRGRIAEVLRFVPKLSFAELTDLAGQLAGELAGRPVRAAVVAADPEQAERKLAALLADLDSGDSVFSAGEGVFASSRTAPPKIGYLFPGQGSGSGGEGALRRRFAAAAEIHRAAGLPAGGDQVATEVAQPRIVAGSLAGLRVLREFGIEADSAAGHSLGELTALHWGGALDERALLELAKVRGEVMARMADGAGAMAGIAASPDRVEELGLGEDVVIAGYNAPRQTVLSGSAEAVDRIVARAQAEGVGASRLRVSHAFHSPVVAPAARAMTGRLREFSFSRLERPVVSTVRGDVLHAAEDLPELLCEQIVLPVRFREAAARLAERSDLVVEVGPGRVLAGLFEETAPETPVLAIDTDHASLAPLLRVLGAAFALGTPIAAAALFSGRAAR</sequence>
<evidence type="ECO:0000256" key="3">
    <source>
        <dbReference type="SAM" id="Phobius"/>
    </source>
</evidence>
<dbReference type="EMBL" id="JAAGNC010000137">
    <property type="protein sequence ID" value="NEC59136.1"/>
    <property type="molecule type" value="Genomic_DNA"/>
</dbReference>
<organism evidence="5 6">
    <name type="scientific">Amycolatopsis rubida</name>
    <dbReference type="NCBI Taxonomy" id="112413"/>
    <lineage>
        <taxon>Bacteria</taxon>
        <taxon>Bacillati</taxon>
        <taxon>Actinomycetota</taxon>
        <taxon>Actinomycetes</taxon>
        <taxon>Pseudonocardiales</taxon>
        <taxon>Pseudonocardiaceae</taxon>
        <taxon>Amycolatopsis</taxon>
    </lineage>
</organism>
<dbReference type="InterPro" id="IPR001227">
    <property type="entry name" value="Ac_transferase_dom_sf"/>
</dbReference>
<evidence type="ECO:0000313" key="5">
    <source>
        <dbReference type="EMBL" id="NEC59136.1"/>
    </source>
</evidence>
<proteinExistence type="predicted"/>
<evidence type="ECO:0000256" key="2">
    <source>
        <dbReference type="ARBA" id="ARBA00023315"/>
    </source>
</evidence>
<dbReference type="InterPro" id="IPR050091">
    <property type="entry name" value="PKS_NRPS_Biosynth_Enz"/>
</dbReference>
<reference evidence="5 6" key="1">
    <citation type="submission" date="2020-01" db="EMBL/GenBank/DDBJ databases">
        <title>Insect and environment-associated Actinomycetes.</title>
        <authorList>
            <person name="Currrie C."/>
            <person name="Chevrette M."/>
            <person name="Carlson C."/>
            <person name="Stubbendieck R."/>
            <person name="Wendt-Pienkowski E."/>
        </authorList>
    </citation>
    <scope>NUCLEOTIDE SEQUENCE [LARGE SCALE GENOMIC DNA]</scope>
    <source>
        <strain evidence="5 6">SID8386</strain>
    </source>
</reference>
<dbReference type="PANTHER" id="PTHR43775:SF51">
    <property type="entry name" value="INACTIVE PHENOLPHTHIOCEROL SYNTHESIS POLYKETIDE SYNTHASE TYPE I PKS1-RELATED"/>
    <property type="match status" value="1"/>
</dbReference>
<dbReference type="SMART" id="SM00825">
    <property type="entry name" value="PKS_KS"/>
    <property type="match status" value="1"/>
</dbReference>
<comment type="caution">
    <text evidence="5">The sequence shown here is derived from an EMBL/GenBank/DDBJ whole genome shotgun (WGS) entry which is preliminary data.</text>
</comment>
<dbReference type="PANTHER" id="PTHR43775">
    <property type="entry name" value="FATTY ACID SYNTHASE"/>
    <property type="match status" value="1"/>
</dbReference>
<dbReference type="SMART" id="SM00827">
    <property type="entry name" value="PKS_AT"/>
    <property type="match status" value="1"/>
</dbReference>
<dbReference type="InterPro" id="IPR016035">
    <property type="entry name" value="Acyl_Trfase/lysoPLipase"/>
</dbReference>
<dbReference type="InterPro" id="IPR014043">
    <property type="entry name" value="Acyl_transferase_dom"/>
</dbReference>
<evidence type="ECO:0000313" key="6">
    <source>
        <dbReference type="Proteomes" id="UP000470404"/>
    </source>
</evidence>
<dbReference type="Gene3D" id="3.40.366.10">
    <property type="entry name" value="Malonyl-Coenzyme A Acyl Carrier Protein, domain 2"/>
    <property type="match status" value="1"/>
</dbReference>
<dbReference type="CDD" id="cd00833">
    <property type="entry name" value="PKS"/>
    <property type="match status" value="1"/>
</dbReference>
<gene>
    <name evidence="5" type="ORF">G3I59_26935</name>
</gene>
<dbReference type="Pfam" id="PF02801">
    <property type="entry name" value="Ketoacyl-synt_C"/>
    <property type="match status" value="1"/>
</dbReference>
<dbReference type="SUPFAM" id="SSF53901">
    <property type="entry name" value="Thiolase-like"/>
    <property type="match status" value="1"/>
</dbReference>
<dbReference type="InterPro" id="IPR014031">
    <property type="entry name" value="Ketoacyl_synth_C"/>
</dbReference>
<dbReference type="InterPro" id="IPR016036">
    <property type="entry name" value="Malonyl_transacylase_ACP-bd"/>
</dbReference>
<accession>A0ABX0BUA9</accession>
<evidence type="ECO:0000256" key="1">
    <source>
        <dbReference type="ARBA" id="ARBA00022679"/>
    </source>
</evidence>
<dbReference type="SUPFAM" id="SSF52151">
    <property type="entry name" value="FabD/lysophospholipase-like"/>
    <property type="match status" value="1"/>
</dbReference>
<feature type="transmembrane region" description="Helical" evidence="3">
    <location>
        <begin position="863"/>
        <end position="883"/>
    </location>
</feature>
<keyword evidence="2" id="KW-0012">Acyltransferase</keyword>
<dbReference type="SUPFAM" id="SSF55048">
    <property type="entry name" value="Probable ACP-binding domain of malonyl-CoA ACP transacylase"/>
    <property type="match status" value="1"/>
</dbReference>
<dbReference type="Proteomes" id="UP000470404">
    <property type="component" value="Unassembled WGS sequence"/>
</dbReference>
<keyword evidence="1" id="KW-0808">Transferase</keyword>
<keyword evidence="6" id="KW-1185">Reference proteome</keyword>
<feature type="non-terminal residue" evidence="5">
    <location>
        <position position="889"/>
    </location>
</feature>
<keyword evidence="3" id="KW-1133">Transmembrane helix</keyword>
<dbReference type="InterPro" id="IPR016039">
    <property type="entry name" value="Thiolase-like"/>
</dbReference>
<dbReference type="Gene3D" id="3.40.47.10">
    <property type="match status" value="1"/>
</dbReference>
<dbReference type="Pfam" id="PF00109">
    <property type="entry name" value="ketoacyl-synt"/>
    <property type="match status" value="1"/>
</dbReference>
<keyword evidence="3" id="KW-0812">Transmembrane</keyword>
<dbReference type="RefSeq" id="WP_161269607.1">
    <property type="nucleotide sequence ID" value="NZ_JAAGNC010000137.1"/>
</dbReference>